<evidence type="ECO:0008006" key="6">
    <source>
        <dbReference type="Google" id="ProtNLM"/>
    </source>
</evidence>
<keyword evidence="5" id="KW-1185">Reference proteome</keyword>
<evidence type="ECO:0000313" key="3">
    <source>
        <dbReference type="EMBL" id="PKF69919.1"/>
    </source>
</evidence>
<reference evidence="2" key="1">
    <citation type="journal article" date="2014" name="Int. J. Syst. Evol. Microbiol.">
        <title>Complete genome of a new Firmicutes species belonging to the dominant human colonic microbiota ('Ruminococcus bicirculans') reveals two chromosomes and a selective capacity to utilize plant glucans.</title>
        <authorList>
            <consortium name="NISC Comparative Sequencing Program"/>
            <person name="Wegmann U."/>
            <person name="Louis P."/>
            <person name="Goesmann A."/>
            <person name="Henrissat B."/>
            <person name="Duncan S.H."/>
            <person name="Flint H.J."/>
        </authorList>
    </citation>
    <scope>NUCLEOTIDE SEQUENCE</scope>
    <source>
        <strain evidence="2">CCM 8778</strain>
    </source>
</reference>
<evidence type="ECO:0000313" key="2">
    <source>
        <dbReference type="EMBL" id="GGH93747.1"/>
    </source>
</evidence>
<evidence type="ECO:0000313" key="5">
    <source>
        <dbReference type="Proteomes" id="UP000655550"/>
    </source>
</evidence>
<dbReference type="Proteomes" id="UP000242861">
    <property type="component" value="Unassembled WGS sequence"/>
</dbReference>
<keyword evidence="1" id="KW-0472">Membrane</keyword>
<sequence>MALLRAIGFCFLLLVAPLGAFLASYPQLVADALSQWLGTAVSRGQLGLAFMLLTALCLRIDLGVRRRYQQRQALVSS</sequence>
<reference evidence="4" key="2">
    <citation type="submission" date="2017-12" db="EMBL/GenBank/DDBJ databases">
        <authorList>
            <person name="Yu X.-Y."/>
        </authorList>
    </citation>
    <scope>NUCLEOTIDE SEQUENCE [LARGE SCALE GENOMIC DNA]</scope>
    <source>
        <strain evidence="4">ZYSR67-Z</strain>
    </source>
</reference>
<evidence type="ECO:0000313" key="4">
    <source>
        <dbReference type="Proteomes" id="UP000242861"/>
    </source>
</evidence>
<reference evidence="2" key="5">
    <citation type="submission" date="2024-05" db="EMBL/GenBank/DDBJ databases">
        <authorList>
            <person name="Sun Q."/>
            <person name="Sedlacek I."/>
        </authorList>
    </citation>
    <scope>NUCLEOTIDE SEQUENCE</scope>
    <source>
        <strain evidence="2">CCM 8778</strain>
    </source>
</reference>
<dbReference type="RefSeq" id="WP_093984703.1">
    <property type="nucleotide sequence ID" value="NZ_BMDE01000005.1"/>
</dbReference>
<evidence type="ECO:0000256" key="1">
    <source>
        <dbReference type="SAM" id="Phobius"/>
    </source>
</evidence>
<feature type="transmembrane region" description="Helical" evidence="1">
    <location>
        <begin position="46"/>
        <end position="64"/>
    </location>
</feature>
<accession>A0A2I0CL88</accession>
<dbReference type="EMBL" id="BMDE01000005">
    <property type="protein sequence ID" value="GGH93747.1"/>
    <property type="molecule type" value="Genomic_DNA"/>
</dbReference>
<dbReference type="EMBL" id="PIYS01000032">
    <property type="protein sequence ID" value="PKF69919.1"/>
    <property type="molecule type" value="Genomic_DNA"/>
</dbReference>
<organism evidence="3 4">
    <name type="scientific">Pseudomonas fluvialis</name>
    <dbReference type="NCBI Taxonomy" id="1793966"/>
    <lineage>
        <taxon>Bacteria</taxon>
        <taxon>Pseudomonadati</taxon>
        <taxon>Pseudomonadota</taxon>
        <taxon>Gammaproteobacteria</taxon>
        <taxon>Pseudomonadales</taxon>
        <taxon>Pseudomonadaceae</taxon>
        <taxon>Pseudomonas</taxon>
    </lineage>
</organism>
<keyword evidence="1" id="KW-0812">Transmembrane</keyword>
<reference evidence="5" key="4">
    <citation type="journal article" date="2019" name="Int. J. Syst. Evol. Microbiol.">
        <title>The Global Catalogue of Microorganisms (GCM) 10K type strain sequencing project: providing services to taxonomists for standard genome sequencing and annotation.</title>
        <authorList>
            <consortium name="The Broad Institute Genomics Platform"/>
            <consortium name="The Broad Institute Genome Sequencing Center for Infectious Disease"/>
            <person name="Wu L."/>
            <person name="Ma J."/>
        </authorList>
    </citation>
    <scope>NUCLEOTIDE SEQUENCE [LARGE SCALE GENOMIC DNA]</scope>
    <source>
        <strain evidence="5">CCM 8778</strain>
    </source>
</reference>
<keyword evidence="1" id="KW-1133">Transmembrane helix</keyword>
<name>A0A2I0CL88_9PSED</name>
<dbReference type="AlphaFoldDB" id="A0A2I0CL88"/>
<comment type="caution">
    <text evidence="3">The sequence shown here is derived from an EMBL/GenBank/DDBJ whole genome shotgun (WGS) entry which is preliminary data.</text>
</comment>
<dbReference type="Proteomes" id="UP000655550">
    <property type="component" value="Unassembled WGS sequence"/>
</dbReference>
<gene>
    <name evidence="3" type="ORF">CW360_15520</name>
    <name evidence="2" type="ORF">GCM10007363_19080</name>
</gene>
<protein>
    <recommendedName>
        <fullName evidence="6">DUF2809 domain-containing protein</fullName>
    </recommendedName>
</protein>
<proteinExistence type="predicted"/>
<reference evidence="3" key="3">
    <citation type="submission" date="2017-12" db="EMBL/GenBank/DDBJ databases">
        <authorList>
            <person name="Hurst M.R.H."/>
        </authorList>
    </citation>
    <scope>NUCLEOTIDE SEQUENCE [LARGE SCALE GENOMIC DNA]</scope>
    <source>
        <strain evidence="3">ZYSR67-Z</strain>
    </source>
</reference>